<organism evidence="2 3">
    <name type="scientific">Folsomia candida</name>
    <name type="common">Springtail</name>
    <dbReference type="NCBI Taxonomy" id="158441"/>
    <lineage>
        <taxon>Eukaryota</taxon>
        <taxon>Metazoa</taxon>
        <taxon>Ecdysozoa</taxon>
        <taxon>Arthropoda</taxon>
        <taxon>Hexapoda</taxon>
        <taxon>Collembola</taxon>
        <taxon>Entomobryomorpha</taxon>
        <taxon>Isotomoidea</taxon>
        <taxon>Isotomidae</taxon>
        <taxon>Proisotominae</taxon>
        <taxon>Folsomia</taxon>
    </lineage>
</organism>
<dbReference type="AlphaFoldDB" id="A0A226DPR6"/>
<gene>
    <name evidence="2" type="ORF">Fcan01_17665</name>
</gene>
<evidence type="ECO:0000313" key="3">
    <source>
        <dbReference type="Proteomes" id="UP000198287"/>
    </source>
</evidence>
<feature type="transmembrane region" description="Helical" evidence="1">
    <location>
        <begin position="41"/>
        <end position="58"/>
    </location>
</feature>
<sequence length="103" mass="12012">MARILDSSETFPSTNLPDEESSVVSFGMFLYNFFCDYNLEPWLLLFLFLANMFLSFWLPTQGIADSKLQFRIQFGNTARNSAIRHYKTAIRQFGKVLKVHTLF</sequence>
<accession>A0A226DPR6</accession>
<evidence type="ECO:0000313" key="2">
    <source>
        <dbReference type="EMBL" id="OXA47213.1"/>
    </source>
</evidence>
<protein>
    <submittedName>
        <fullName evidence="2">Uncharacterized protein</fullName>
    </submittedName>
</protein>
<keyword evidence="3" id="KW-1185">Reference proteome</keyword>
<comment type="caution">
    <text evidence="2">The sequence shown here is derived from an EMBL/GenBank/DDBJ whole genome shotgun (WGS) entry which is preliminary data.</text>
</comment>
<name>A0A226DPR6_FOLCA</name>
<keyword evidence="1" id="KW-0812">Transmembrane</keyword>
<dbReference type="Proteomes" id="UP000198287">
    <property type="component" value="Unassembled WGS sequence"/>
</dbReference>
<dbReference type="EMBL" id="LNIX01000013">
    <property type="protein sequence ID" value="OXA47213.1"/>
    <property type="molecule type" value="Genomic_DNA"/>
</dbReference>
<reference evidence="2 3" key="1">
    <citation type="submission" date="2015-12" db="EMBL/GenBank/DDBJ databases">
        <title>The genome of Folsomia candida.</title>
        <authorList>
            <person name="Faddeeva A."/>
            <person name="Derks M.F."/>
            <person name="Anvar Y."/>
            <person name="Smit S."/>
            <person name="Van Straalen N."/>
            <person name="Roelofs D."/>
        </authorList>
    </citation>
    <scope>NUCLEOTIDE SEQUENCE [LARGE SCALE GENOMIC DNA]</scope>
    <source>
        <strain evidence="2 3">VU population</strain>
        <tissue evidence="2">Whole body</tissue>
    </source>
</reference>
<evidence type="ECO:0000256" key="1">
    <source>
        <dbReference type="SAM" id="Phobius"/>
    </source>
</evidence>
<keyword evidence="1" id="KW-1133">Transmembrane helix</keyword>
<keyword evidence="1" id="KW-0472">Membrane</keyword>
<proteinExistence type="predicted"/>